<keyword evidence="3" id="KW-1185">Reference proteome</keyword>
<gene>
    <name evidence="2" type="ORF">L3X38_022662</name>
</gene>
<dbReference type="EMBL" id="JAJFAZ020000004">
    <property type="protein sequence ID" value="KAI5332533.1"/>
    <property type="molecule type" value="Genomic_DNA"/>
</dbReference>
<evidence type="ECO:0000256" key="1">
    <source>
        <dbReference type="SAM" id="MobiDB-lite"/>
    </source>
</evidence>
<reference evidence="2 3" key="1">
    <citation type="journal article" date="2022" name="G3 (Bethesda)">
        <title>Whole-genome sequence and methylome profiling of the almond [Prunus dulcis (Mill.) D.A. Webb] cultivar 'Nonpareil'.</title>
        <authorList>
            <person name="D'Amico-Willman K.M."/>
            <person name="Ouma W.Z."/>
            <person name="Meulia T."/>
            <person name="Sideli G.M."/>
            <person name="Gradziel T.M."/>
            <person name="Fresnedo-Ramirez J."/>
        </authorList>
    </citation>
    <scope>NUCLEOTIDE SEQUENCE [LARGE SCALE GENOMIC DNA]</scope>
    <source>
        <strain evidence="2">Clone GOH B32 T37-40</strain>
    </source>
</reference>
<name>A0AAD4VXJ4_PRUDU</name>
<sequence length="103" mass="11298">MSEQRRGPLRSTGKFRGGSCQGVGVGLVKEDRKLIPGTWLAIVKMVLKANAVYKRRTVREFMKMKNINLAEKINPNVKPPSASPSKGKPVPPCQPRVRGCRGG</sequence>
<comment type="caution">
    <text evidence="2">The sequence shown here is derived from an EMBL/GenBank/DDBJ whole genome shotgun (WGS) entry which is preliminary data.</text>
</comment>
<evidence type="ECO:0000313" key="2">
    <source>
        <dbReference type="EMBL" id="KAI5332533.1"/>
    </source>
</evidence>
<dbReference type="Proteomes" id="UP001054821">
    <property type="component" value="Chromosome 4"/>
</dbReference>
<protein>
    <submittedName>
        <fullName evidence="2">Uncharacterized protein</fullName>
    </submittedName>
</protein>
<organism evidence="2 3">
    <name type="scientific">Prunus dulcis</name>
    <name type="common">Almond</name>
    <name type="synonym">Amygdalus dulcis</name>
    <dbReference type="NCBI Taxonomy" id="3755"/>
    <lineage>
        <taxon>Eukaryota</taxon>
        <taxon>Viridiplantae</taxon>
        <taxon>Streptophyta</taxon>
        <taxon>Embryophyta</taxon>
        <taxon>Tracheophyta</taxon>
        <taxon>Spermatophyta</taxon>
        <taxon>Magnoliopsida</taxon>
        <taxon>eudicotyledons</taxon>
        <taxon>Gunneridae</taxon>
        <taxon>Pentapetalae</taxon>
        <taxon>rosids</taxon>
        <taxon>fabids</taxon>
        <taxon>Rosales</taxon>
        <taxon>Rosaceae</taxon>
        <taxon>Amygdaloideae</taxon>
        <taxon>Amygdaleae</taxon>
        <taxon>Prunus</taxon>
    </lineage>
</organism>
<feature type="region of interest" description="Disordered" evidence="1">
    <location>
        <begin position="73"/>
        <end position="103"/>
    </location>
</feature>
<accession>A0AAD4VXJ4</accession>
<dbReference type="AlphaFoldDB" id="A0AAD4VXJ4"/>
<evidence type="ECO:0000313" key="3">
    <source>
        <dbReference type="Proteomes" id="UP001054821"/>
    </source>
</evidence>
<proteinExistence type="predicted"/>